<accession>A0A3S4I3P4</accession>
<organism evidence="2 3">
    <name type="scientific">Salmonella enterica I</name>
    <dbReference type="NCBI Taxonomy" id="59201"/>
    <lineage>
        <taxon>Bacteria</taxon>
        <taxon>Pseudomonadati</taxon>
        <taxon>Pseudomonadota</taxon>
        <taxon>Gammaproteobacteria</taxon>
        <taxon>Enterobacterales</taxon>
        <taxon>Enterobacteriaceae</taxon>
        <taxon>Salmonella</taxon>
    </lineage>
</organism>
<dbReference type="GO" id="GO:0006351">
    <property type="term" value="P:DNA-templated transcription"/>
    <property type="evidence" value="ECO:0007669"/>
    <property type="project" value="TreeGrafter"/>
</dbReference>
<dbReference type="Proteomes" id="UP000269208">
    <property type="component" value="Chromosome"/>
</dbReference>
<dbReference type="PANTHER" id="PTHR30537:SF5">
    <property type="entry name" value="HTH-TYPE TRANSCRIPTIONAL ACTIVATOR TTDR-RELATED"/>
    <property type="match status" value="1"/>
</dbReference>
<evidence type="ECO:0000256" key="1">
    <source>
        <dbReference type="ARBA" id="ARBA00009437"/>
    </source>
</evidence>
<name>A0A3S4I3P4_SALET</name>
<gene>
    <name evidence="2" type="primary">dmlR_5</name>
    <name evidence="2" type="ORF">NCTC6754_08136</name>
</gene>
<dbReference type="GO" id="GO:0003700">
    <property type="term" value="F:DNA-binding transcription factor activity"/>
    <property type="evidence" value="ECO:0007669"/>
    <property type="project" value="TreeGrafter"/>
</dbReference>
<protein>
    <submittedName>
        <fullName evidence="2">LysR family transcriptional regulator</fullName>
    </submittedName>
</protein>
<sequence>MKFALGDDINELYIARQLATNRRILCASPEYLERHGKPESVSALVQHDCLMIQEKKLGIWQLDINGR</sequence>
<dbReference type="GO" id="GO:0043565">
    <property type="term" value="F:sequence-specific DNA binding"/>
    <property type="evidence" value="ECO:0007669"/>
    <property type="project" value="TreeGrafter"/>
</dbReference>
<reference evidence="2 3" key="1">
    <citation type="submission" date="2018-12" db="EMBL/GenBank/DDBJ databases">
        <authorList>
            <consortium name="Pathogen Informatics"/>
        </authorList>
    </citation>
    <scope>NUCLEOTIDE SEQUENCE [LARGE SCALE GENOMIC DNA]</scope>
    <source>
        <strain evidence="2 3">NCTC6754</strain>
    </source>
</reference>
<evidence type="ECO:0000313" key="3">
    <source>
        <dbReference type="Proteomes" id="UP000269208"/>
    </source>
</evidence>
<dbReference type="InterPro" id="IPR058163">
    <property type="entry name" value="LysR-type_TF_proteobact-type"/>
</dbReference>
<dbReference type="SUPFAM" id="SSF53850">
    <property type="entry name" value="Periplasmic binding protein-like II"/>
    <property type="match status" value="1"/>
</dbReference>
<proteinExistence type="inferred from homology"/>
<dbReference type="AlphaFoldDB" id="A0A3S4I3P4"/>
<evidence type="ECO:0000313" key="2">
    <source>
        <dbReference type="EMBL" id="VEB62736.1"/>
    </source>
</evidence>
<dbReference type="Gene3D" id="3.40.190.10">
    <property type="entry name" value="Periplasmic binding protein-like II"/>
    <property type="match status" value="2"/>
</dbReference>
<dbReference type="EMBL" id="LR134190">
    <property type="protein sequence ID" value="VEB62736.1"/>
    <property type="molecule type" value="Genomic_DNA"/>
</dbReference>
<dbReference type="PANTHER" id="PTHR30537">
    <property type="entry name" value="HTH-TYPE TRANSCRIPTIONAL REGULATOR"/>
    <property type="match status" value="1"/>
</dbReference>
<comment type="similarity">
    <text evidence="1">Belongs to the LysR transcriptional regulatory family.</text>
</comment>